<feature type="signal peptide" evidence="2">
    <location>
        <begin position="1"/>
        <end position="20"/>
    </location>
</feature>
<evidence type="ECO:0000256" key="2">
    <source>
        <dbReference type="SAM" id="SignalP"/>
    </source>
</evidence>
<name>A0A6H0XQM3_9PEZI</name>
<keyword evidence="1" id="KW-1133">Transmembrane helix</keyword>
<evidence type="ECO:0000313" key="4">
    <source>
        <dbReference type="Proteomes" id="UP000503462"/>
    </source>
</evidence>
<evidence type="ECO:0000313" key="3">
    <source>
        <dbReference type="EMBL" id="QIW96918.1"/>
    </source>
</evidence>
<keyword evidence="2" id="KW-0732">Signal</keyword>
<dbReference type="AlphaFoldDB" id="A0A6H0XQM3"/>
<keyword evidence="1" id="KW-0812">Transmembrane</keyword>
<reference evidence="3 4" key="1">
    <citation type="journal article" date="2016" name="Sci. Rep.">
        <title>Peltaster fructicola genome reveals evolution from an invasive phytopathogen to an ectophytic parasite.</title>
        <authorList>
            <person name="Xu C."/>
            <person name="Chen H."/>
            <person name="Gleason M.L."/>
            <person name="Xu J.R."/>
            <person name="Liu H."/>
            <person name="Zhang R."/>
            <person name="Sun G."/>
        </authorList>
    </citation>
    <scope>NUCLEOTIDE SEQUENCE [LARGE SCALE GENOMIC DNA]</scope>
    <source>
        <strain evidence="3 4">LNHT1506</strain>
    </source>
</reference>
<organism evidence="3 4">
    <name type="scientific">Peltaster fructicola</name>
    <dbReference type="NCBI Taxonomy" id="286661"/>
    <lineage>
        <taxon>Eukaryota</taxon>
        <taxon>Fungi</taxon>
        <taxon>Dikarya</taxon>
        <taxon>Ascomycota</taxon>
        <taxon>Pezizomycotina</taxon>
        <taxon>Dothideomycetes</taxon>
        <taxon>Dothideomycetes incertae sedis</taxon>
        <taxon>Peltaster</taxon>
    </lineage>
</organism>
<feature type="transmembrane region" description="Helical" evidence="1">
    <location>
        <begin position="247"/>
        <end position="266"/>
    </location>
</feature>
<evidence type="ECO:0000256" key="1">
    <source>
        <dbReference type="SAM" id="Phobius"/>
    </source>
</evidence>
<feature type="transmembrane region" description="Helical" evidence="1">
    <location>
        <begin position="183"/>
        <end position="204"/>
    </location>
</feature>
<accession>A0A6H0XQM3</accession>
<feature type="transmembrane region" description="Helical" evidence="1">
    <location>
        <begin position="53"/>
        <end position="75"/>
    </location>
</feature>
<gene>
    <name evidence="3" type="ORF">AMS68_002436</name>
</gene>
<feature type="chain" id="PRO_5026044765" evidence="2">
    <location>
        <begin position="21"/>
        <end position="304"/>
    </location>
</feature>
<proteinExistence type="predicted"/>
<feature type="transmembrane region" description="Helical" evidence="1">
    <location>
        <begin position="95"/>
        <end position="114"/>
    </location>
</feature>
<dbReference type="EMBL" id="CP051140">
    <property type="protein sequence ID" value="QIW96918.1"/>
    <property type="molecule type" value="Genomic_DNA"/>
</dbReference>
<sequence length="304" mass="33817">MARLDSIAVRVLTLAVCVIAAPIGQRSIPAWITDIFNPSRGDGDSTAQIQCYALPYGELGIVSHFLTYLTVILLICGQEPLRPWMKLKQAKLARIWNTILGAVSLVVTVCIAGFTMKSCRGDWPFVLLAFWKLTLSFSVGMLNVISPWHHNYHMKKIEQFLARNTDKAGSDNDTIKDLPLTTLPYLIGTLVGIVGLFDLVHVNFKVNRAVWILAITLIACVSFVTFCAVISAIFIYQEDGPKELFSYFGAALLLFSCIFIVAVVFFSDLVLAALNNNWSGYPSGDYALLFWLYFACKRLPMLSL</sequence>
<dbReference type="OrthoDB" id="2396694at2759"/>
<protein>
    <submittedName>
        <fullName evidence="3">Uncharacterized protein</fullName>
    </submittedName>
</protein>
<feature type="transmembrane region" description="Helical" evidence="1">
    <location>
        <begin position="126"/>
        <end position="146"/>
    </location>
</feature>
<dbReference type="Proteomes" id="UP000503462">
    <property type="component" value="Chromosome 2"/>
</dbReference>
<keyword evidence="4" id="KW-1185">Reference proteome</keyword>
<feature type="transmembrane region" description="Helical" evidence="1">
    <location>
        <begin position="210"/>
        <end position="235"/>
    </location>
</feature>
<keyword evidence="1" id="KW-0472">Membrane</keyword>